<evidence type="ECO:0000259" key="12">
    <source>
        <dbReference type="PROSITE" id="PS51747"/>
    </source>
</evidence>
<dbReference type="Pfam" id="PF00383">
    <property type="entry name" value="dCMP_cyt_deam_1"/>
    <property type="match status" value="1"/>
</dbReference>
<proteinExistence type="inferred from homology"/>
<evidence type="ECO:0000256" key="8">
    <source>
        <dbReference type="ARBA" id="ARBA00023268"/>
    </source>
</evidence>
<evidence type="ECO:0000313" key="14">
    <source>
        <dbReference type="Proteomes" id="UP001177160"/>
    </source>
</evidence>
<evidence type="ECO:0000256" key="7">
    <source>
        <dbReference type="ARBA" id="ARBA00023002"/>
    </source>
</evidence>
<name>A0ABT2Y550_9MOLU</name>
<dbReference type="GO" id="GO:0008835">
    <property type="term" value="F:diaminohydroxyphosphoribosylaminopyrimidine deaminase activity"/>
    <property type="evidence" value="ECO:0007669"/>
    <property type="project" value="UniProtKB-EC"/>
</dbReference>
<evidence type="ECO:0000256" key="11">
    <source>
        <dbReference type="PIRNR" id="PIRNR006769"/>
    </source>
</evidence>
<keyword evidence="11 13" id="KW-0378">Hydrolase</keyword>
<dbReference type="InterPro" id="IPR024072">
    <property type="entry name" value="DHFR-like_dom_sf"/>
</dbReference>
<evidence type="ECO:0000313" key="13">
    <source>
        <dbReference type="EMBL" id="MCV2231877.1"/>
    </source>
</evidence>
<organism evidence="13 14">
    <name type="scientific">Paracholeplasma manati</name>
    <dbReference type="NCBI Taxonomy" id="591373"/>
    <lineage>
        <taxon>Bacteria</taxon>
        <taxon>Bacillati</taxon>
        <taxon>Mycoplasmatota</taxon>
        <taxon>Mollicutes</taxon>
        <taxon>Acholeplasmatales</taxon>
        <taxon>Acholeplasmataceae</taxon>
        <taxon>Paracholeplasma</taxon>
    </lineage>
</organism>
<comment type="caution">
    <text evidence="13">The sequence shown here is derived from an EMBL/GenBank/DDBJ whole genome shotgun (WGS) entry which is preliminary data.</text>
</comment>
<dbReference type="EMBL" id="JAOVQM010000002">
    <property type="protein sequence ID" value="MCV2231877.1"/>
    <property type="molecule type" value="Genomic_DNA"/>
</dbReference>
<keyword evidence="7 11" id="KW-0560">Oxidoreductase</keyword>
<keyword evidence="6 11" id="KW-0521">NADP</keyword>
<dbReference type="GO" id="GO:0008703">
    <property type="term" value="F:5-amino-6-(5-phosphoribosylamino)uracil reductase activity"/>
    <property type="evidence" value="ECO:0007669"/>
    <property type="project" value="UniProtKB-EC"/>
</dbReference>
<comment type="pathway">
    <text evidence="3 11">Cofactor biosynthesis; riboflavin biosynthesis; 5-amino-6-(D-ribitylamino)uracil from GTP: step 3/4.</text>
</comment>
<evidence type="ECO:0000256" key="3">
    <source>
        <dbReference type="ARBA" id="ARBA00004910"/>
    </source>
</evidence>
<evidence type="ECO:0000256" key="5">
    <source>
        <dbReference type="ARBA" id="ARBA00007417"/>
    </source>
</evidence>
<dbReference type="SUPFAM" id="SSF53927">
    <property type="entry name" value="Cytidine deaminase-like"/>
    <property type="match status" value="1"/>
</dbReference>
<comment type="cofactor">
    <cofactor evidence="11">
        <name>Zn(2+)</name>
        <dbReference type="ChEBI" id="CHEBI:29105"/>
    </cofactor>
    <text evidence="11">Binds 1 zinc ion.</text>
</comment>
<dbReference type="PANTHER" id="PTHR38011">
    <property type="entry name" value="DIHYDROFOLATE REDUCTASE FAMILY PROTEIN (AFU_ORTHOLOGUE AFUA_8G06820)"/>
    <property type="match status" value="1"/>
</dbReference>
<protein>
    <recommendedName>
        <fullName evidence="11">Riboflavin biosynthesis protein RibD</fullName>
    </recommendedName>
    <domain>
        <recommendedName>
            <fullName evidence="11">Diaminohydroxyphosphoribosylaminopyrimidine deaminase</fullName>
            <shortName evidence="11">DRAP deaminase</shortName>
            <ecNumber evidence="11">3.5.4.26</ecNumber>
        </recommendedName>
        <alternativeName>
            <fullName evidence="11">Riboflavin-specific deaminase</fullName>
        </alternativeName>
    </domain>
    <domain>
        <recommendedName>
            <fullName evidence="11">5-amino-6-(5-phosphoribosylamino)uracil reductase</fullName>
            <ecNumber evidence="11">1.1.1.193</ecNumber>
        </recommendedName>
        <alternativeName>
            <fullName evidence="11">HTP reductase</fullName>
        </alternativeName>
    </domain>
</protein>
<dbReference type="RefSeq" id="WP_263608030.1">
    <property type="nucleotide sequence ID" value="NZ_JAOVQM010000002.1"/>
</dbReference>
<dbReference type="InterPro" id="IPR002734">
    <property type="entry name" value="RibDG_C"/>
</dbReference>
<comment type="similarity">
    <text evidence="5 11">In the C-terminal section; belongs to the HTP reductase family.</text>
</comment>
<dbReference type="PROSITE" id="PS51747">
    <property type="entry name" value="CYT_DCMP_DEAMINASES_2"/>
    <property type="match status" value="1"/>
</dbReference>
<keyword evidence="11" id="KW-0686">Riboflavin biosynthesis</keyword>
<keyword evidence="14" id="KW-1185">Reference proteome</keyword>
<reference evidence="13" key="1">
    <citation type="submission" date="2022-09" db="EMBL/GenBank/DDBJ databases">
        <title>Novel Mycoplasma species identified in domestic and wild animals.</title>
        <authorList>
            <person name="Volokhov D.V."/>
            <person name="Furtak V.A."/>
            <person name="Zagorodnyaya T.A."/>
        </authorList>
    </citation>
    <scope>NUCLEOTIDE SEQUENCE</scope>
    <source>
        <strain evidence="13">Oakley</strain>
    </source>
</reference>
<feature type="domain" description="CMP/dCMP-type deaminase" evidence="12">
    <location>
        <begin position="4"/>
        <end position="126"/>
    </location>
</feature>
<dbReference type="PANTHER" id="PTHR38011:SF7">
    <property type="entry name" value="2,5-DIAMINO-6-RIBOSYLAMINO-4(3H)-PYRIMIDINONE 5'-PHOSPHATE REDUCTASE"/>
    <property type="match status" value="1"/>
</dbReference>
<dbReference type="SUPFAM" id="SSF53597">
    <property type="entry name" value="Dihydrofolate reductase-like"/>
    <property type="match status" value="1"/>
</dbReference>
<comment type="pathway">
    <text evidence="2 11">Cofactor biosynthesis; riboflavin biosynthesis; 5-amino-6-(D-ribitylamino)uracil from GTP: step 2/4.</text>
</comment>
<dbReference type="EC" id="3.5.4.26" evidence="11"/>
<comment type="similarity">
    <text evidence="4 11">In the N-terminal section; belongs to the cytidine and deoxycytidylate deaminase family.</text>
</comment>
<evidence type="ECO:0000256" key="6">
    <source>
        <dbReference type="ARBA" id="ARBA00022857"/>
    </source>
</evidence>
<dbReference type="InterPro" id="IPR011549">
    <property type="entry name" value="RibD_C"/>
</dbReference>
<evidence type="ECO:0000256" key="10">
    <source>
        <dbReference type="ARBA" id="ARBA00049886"/>
    </source>
</evidence>
<comment type="function">
    <text evidence="1 11">Converts 2,5-diamino-6-(ribosylamino)-4(3h)-pyrimidinone 5'-phosphate into 5-amino-6-(ribosylamino)-2,4(1h,3h)-pyrimidinedione 5'-phosphate.</text>
</comment>
<dbReference type="NCBIfam" id="TIGR00227">
    <property type="entry name" value="ribD_Cterm"/>
    <property type="match status" value="1"/>
</dbReference>
<dbReference type="EC" id="1.1.1.193" evidence="11"/>
<comment type="catalytic activity">
    <reaction evidence="9 11">
        <text>5-amino-6-(5-phospho-D-ribitylamino)uracil + NADP(+) = 5-amino-6-(5-phospho-D-ribosylamino)uracil + NADPH + H(+)</text>
        <dbReference type="Rhea" id="RHEA:17845"/>
        <dbReference type="ChEBI" id="CHEBI:15378"/>
        <dbReference type="ChEBI" id="CHEBI:57783"/>
        <dbReference type="ChEBI" id="CHEBI:58349"/>
        <dbReference type="ChEBI" id="CHEBI:58421"/>
        <dbReference type="ChEBI" id="CHEBI:58453"/>
        <dbReference type="EC" id="1.1.1.193"/>
    </reaction>
</comment>
<dbReference type="Pfam" id="PF01872">
    <property type="entry name" value="RibD_C"/>
    <property type="match status" value="1"/>
</dbReference>
<gene>
    <name evidence="13" type="primary">ribD</name>
    <name evidence="13" type="ORF">N7548_03445</name>
</gene>
<dbReference type="InterPro" id="IPR002125">
    <property type="entry name" value="CMP_dCMP_dom"/>
</dbReference>
<evidence type="ECO:0000256" key="2">
    <source>
        <dbReference type="ARBA" id="ARBA00004882"/>
    </source>
</evidence>
<dbReference type="CDD" id="cd01284">
    <property type="entry name" value="Riboflavin_deaminase-reductase"/>
    <property type="match status" value="1"/>
</dbReference>
<dbReference type="Proteomes" id="UP001177160">
    <property type="component" value="Unassembled WGS sequence"/>
</dbReference>
<sequence>MTELEKKAYMQKAIDLAQQGEGFVNPNPLVGSIIVKDGKIIGEGYHEKYGGPHAEVNAFNHATEDVEGATMFVTLEPCAHYGKTPPCALKIVEKKIKKVIIAKTDPNPLVNMKGIEILKNAGIEVEYGFMSDQVELQNEIFLKYIQTKKPFVSIKYAMTADGKLATKNLDSKWITNEASRAYVHELRNKHMAILVGVNTIIHDDARLNTRLDKPHRNPIRIIIDPELSIPRDAYVIKTATVQPTWIVTKKYEQRLVDQGVRIIQMPEIDFVQLMDKLGEEKVDSVLIEGGSYTHGKALESGIVDKVYVFIAPKLIGGTKALTPVGGEGVALMSDAYQLKNVKYTPFGDDILMEGTIIKGA</sequence>
<dbReference type="PIRSF" id="PIRSF006769">
    <property type="entry name" value="RibD"/>
    <property type="match status" value="1"/>
</dbReference>
<dbReference type="Gene3D" id="3.40.430.10">
    <property type="entry name" value="Dihydrofolate Reductase, subunit A"/>
    <property type="match status" value="1"/>
</dbReference>
<evidence type="ECO:0000256" key="9">
    <source>
        <dbReference type="ARBA" id="ARBA00049861"/>
    </source>
</evidence>
<dbReference type="InterPro" id="IPR050765">
    <property type="entry name" value="Riboflavin_Biosynth_HTPR"/>
</dbReference>
<dbReference type="Gene3D" id="3.40.140.10">
    <property type="entry name" value="Cytidine Deaminase, domain 2"/>
    <property type="match status" value="1"/>
</dbReference>
<comment type="catalytic activity">
    <reaction evidence="10 11">
        <text>2,5-diamino-6-hydroxy-4-(5-phosphoribosylamino)-pyrimidine + H2O + H(+) = 5-amino-6-(5-phospho-D-ribosylamino)uracil + NH4(+)</text>
        <dbReference type="Rhea" id="RHEA:21868"/>
        <dbReference type="ChEBI" id="CHEBI:15377"/>
        <dbReference type="ChEBI" id="CHEBI:15378"/>
        <dbReference type="ChEBI" id="CHEBI:28938"/>
        <dbReference type="ChEBI" id="CHEBI:58453"/>
        <dbReference type="ChEBI" id="CHEBI:58614"/>
        <dbReference type="EC" id="3.5.4.26"/>
    </reaction>
</comment>
<dbReference type="InterPro" id="IPR004794">
    <property type="entry name" value="Eubact_RibD"/>
</dbReference>
<dbReference type="InterPro" id="IPR016193">
    <property type="entry name" value="Cytidine_deaminase-like"/>
</dbReference>
<keyword evidence="11" id="KW-0862">Zinc</keyword>
<dbReference type="NCBIfam" id="TIGR00326">
    <property type="entry name" value="eubact_ribD"/>
    <property type="match status" value="1"/>
</dbReference>
<evidence type="ECO:0000256" key="4">
    <source>
        <dbReference type="ARBA" id="ARBA00005259"/>
    </source>
</evidence>
<keyword evidence="8" id="KW-0511">Multifunctional enzyme</keyword>
<accession>A0ABT2Y550</accession>
<keyword evidence="11" id="KW-0479">Metal-binding</keyword>
<evidence type="ECO:0000256" key="1">
    <source>
        <dbReference type="ARBA" id="ARBA00002151"/>
    </source>
</evidence>